<proteinExistence type="inferred from homology"/>
<dbReference type="Pfam" id="PF01451">
    <property type="entry name" value="LMWPc"/>
    <property type="match status" value="1"/>
</dbReference>
<dbReference type="FunFam" id="3.40.50.2300:FF:000113">
    <property type="entry name" value="Low molecular weight protein-tyrosine-phosphatase"/>
    <property type="match status" value="1"/>
</dbReference>
<comment type="caution">
    <text evidence="7">The sequence shown here is derived from an EMBL/GenBank/DDBJ whole genome shotgun (WGS) entry which is preliminary data.</text>
</comment>
<dbReference type="SUPFAM" id="SSF52788">
    <property type="entry name" value="Phosphotyrosine protein phosphatases I"/>
    <property type="match status" value="1"/>
</dbReference>
<feature type="domain" description="Phosphotyrosine protein phosphatase I" evidence="6">
    <location>
        <begin position="8"/>
        <end position="154"/>
    </location>
</feature>
<dbReference type="InterPro" id="IPR036196">
    <property type="entry name" value="Ptyr_pPase_sf"/>
</dbReference>
<dbReference type="Gene3D" id="3.40.50.2300">
    <property type="match status" value="1"/>
</dbReference>
<keyword evidence="3" id="KW-0378">Hydrolase</keyword>
<reference evidence="7" key="1">
    <citation type="submission" date="2022-01" db="EMBL/GenBank/DDBJ databases">
        <title>Whole genome-based taxonomy of the Shewanellaceae.</title>
        <authorList>
            <person name="Martin-Rodriguez A.J."/>
        </authorList>
    </citation>
    <scope>NUCLEOTIDE SEQUENCE</scope>
    <source>
        <strain evidence="7">DSM 16422</strain>
    </source>
</reference>
<feature type="active site" description="Proton donor" evidence="5">
    <location>
        <position position="128"/>
    </location>
</feature>
<keyword evidence="4" id="KW-0904">Protein phosphatase</keyword>
<dbReference type="AlphaFoldDB" id="A0A9X1ZL82"/>
<evidence type="ECO:0000256" key="4">
    <source>
        <dbReference type="ARBA" id="ARBA00022912"/>
    </source>
</evidence>
<protein>
    <recommendedName>
        <fullName evidence="2">protein-tyrosine-phosphatase</fullName>
        <ecNumber evidence="2">3.1.3.48</ecNumber>
    </recommendedName>
</protein>
<comment type="similarity">
    <text evidence="1">Belongs to the low molecular weight phosphotyrosine protein phosphatase family.</text>
</comment>
<evidence type="ECO:0000313" key="8">
    <source>
        <dbReference type="Proteomes" id="UP001139333"/>
    </source>
</evidence>
<keyword evidence="8" id="KW-1185">Reference proteome</keyword>
<dbReference type="PANTHER" id="PTHR11717">
    <property type="entry name" value="LOW MOLECULAR WEIGHT PROTEIN TYROSINE PHOSPHATASE"/>
    <property type="match status" value="1"/>
</dbReference>
<dbReference type="PRINTS" id="PR00719">
    <property type="entry name" value="LMWPTPASE"/>
</dbReference>
<feature type="active site" description="Nucleophile" evidence="5">
    <location>
        <position position="14"/>
    </location>
</feature>
<dbReference type="EMBL" id="JAKIKP010000006">
    <property type="protein sequence ID" value="MCL1143007.1"/>
    <property type="molecule type" value="Genomic_DNA"/>
</dbReference>
<evidence type="ECO:0000256" key="3">
    <source>
        <dbReference type="ARBA" id="ARBA00022801"/>
    </source>
</evidence>
<accession>A0A9X1ZL82</accession>
<dbReference type="PANTHER" id="PTHR11717:SF7">
    <property type="entry name" value="LOW MOLECULAR WEIGHT PHOSPHOTYROSINE PROTEIN PHOSPHATASE"/>
    <property type="match status" value="1"/>
</dbReference>
<evidence type="ECO:0000256" key="1">
    <source>
        <dbReference type="ARBA" id="ARBA00011063"/>
    </source>
</evidence>
<evidence type="ECO:0000256" key="2">
    <source>
        <dbReference type="ARBA" id="ARBA00013064"/>
    </source>
</evidence>
<dbReference type="GO" id="GO:0004725">
    <property type="term" value="F:protein tyrosine phosphatase activity"/>
    <property type="evidence" value="ECO:0007669"/>
    <property type="project" value="UniProtKB-EC"/>
</dbReference>
<dbReference type="InterPro" id="IPR050438">
    <property type="entry name" value="LMW_PTPase"/>
</dbReference>
<dbReference type="InterPro" id="IPR017867">
    <property type="entry name" value="Tyr_phospatase_low_mol_wt"/>
</dbReference>
<dbReference type="Proteomes" id="UP001139333">
    <property type="component" value="Unassembled WGS sequence"/>
</dbReference>
<dbReference type="InterPro" id="IPR023485">
    <property type="entry name" value="Ptyr_pPase"/>
</dbReference>
<organism evidence="7 8">
    <name type="scientific">Shewanella gaetbuli</name>
    <dbReference type="NCBI Taxonomy" id="220752"/>
    <lineage>
        <taxon>Bacteria</taxon>
        <taxon>Pseudomonadati</taxon>
        <taxon>Pseudomonadota</taxon>
        <taxon>Gammaproteobacteria</taxon>
        <taxon>Alteromonadales</taxon>
        <taxon>Shewanellaceae</taxon>
        <taxon>Shewanella</taxon>
    </lineage>
</organism>
<dbReference type="CDD" id="cd16343">
    <property type="entry name" value="LMWPTP"/>
    <property type="match status" value="1"/>
</dbReference>
<name>A0A9X1ZL82_9GAMM</name>
<evidence type="ECO:0000313" key="7">
    <source>
        <dbReference type="EMBL" id="MCL1143007.1"/>
    </source>
</evidence>
<dbReference type="RefSeq" id="WP_248995693.1">
    <property type="nucleotide sequence ID" value="NZ_JAKIKP010000006.1"/>
</dbReference>
<evidence type="ECO:0000259" key="6">
    <source>
        <dbReference type="SMART" id="SM00226"/>
    </source>
</evidence>
<sequence length="159" mass="17557">MENMQHIKSVLFVCMGNICRSPTAEAVFRQKAQQYKLRVNIDSAGTIAYHQGNLPDARSRQAGEARGIDFSGITARQVTDADFDNFDLILAADKANMSDLKARCPQHHQHKLKMILEFGDTGVEEVPDPYYGGARGFEEVIDLLENSLTALAKNLADAS</sequence>
<dbReference type="EC" id="3.1.3.48" evidence="2"/>
<evidence type="ECO:0000256" key="5">
    <source>
        <dbReference type="PIRSR" id="PIRSR617867-1"/>
    </source>
</evidence>
<dbReference type="SMART" id="SM00226">
    <property type="entry name" value="LMWPc"/>
    <property type="match status" value="1"/>
</dbReference>
<feature type="active site" evidence="5">
    <location>
        <position position="20"/>
    </location>
</feature>
<gene>
    <name evidence="7" type="ORF">L2672_09905</name>
</gene>